<keyword evidence="4" id="KW-1185">Reference proteome</keyword>
<dbReference type="Gene3D" id="3.30.450.40">
    <property type="match status" value="1"/>
</dbReference>
<dbReference type="InterPro" id="IPR036457">
    <property type="entry name" value="PPM-type-like_dom_sf"/>
</dbReference>
<name>A0A263CXT0_9PSEU</name>
<dbReference type="Pfam" id="PF07228">
    <property type="entry name" value="SpoIIE"/>
    <property type="match status" value="1"/>
</dbReference>
<dbReference type="SMART" id="SM00331">
    <property type="entry name" value="PP2C_SIG"/>
    <property type="match status" value="1"/>
</dbReference>
<dbReference type="OrthoDB" id="5241041at2"/>
<gene>
    <name evidence="3" type="ORF">CFN78_26960</name>
</gene>
<dbReference type="PANTHER" id="PTHR43156">
    <property type="entry name" value="STAGE II SPORULATION PROTEIN E-RELATED"/>
    <property type="match status" value="1"/>
</dbReference>
<dbReference type="InterPro" id="IPR029016">
    <property type="entry name" value="GAF-like_dom_sf"/>
</dbReference>
<dbReference type="InterPro" id="IPR001932">
    <property type="entry name" value="PPM-type_phosphatase-like_dom"/>
</dbReference>
<accession>A0A263CXT0</accession>
<dbReference type="EMBL" id="NKYE01000024">
    <property type="protein sequence ID" value="OZM70136.1"/>
    <property type="molecule type" value="Genomic_DNA"/>
</dbReference>
<sequence length="377" mass="39831">MIALFDGRGAQLTSADADGRITGPLEIGLVDEERSGLDRIRRVGQTELLHVALAPDSSSALGTMIPDDAMRETAAGLRPADVLGVGLNARGGTIGALVVVRGERRGYDEQHIDLVEEFARRAAVTLDSGRLYEERVHVASVLQASLRPPRLPAIPGGRVAARYRAAQEHMDIGGDFYDVHGSGEEYSLIVGDVCGKGVDAAVLTGRARQTVRTAAHFDRSPSRILTALNEVLHEEESDRFVTLACASVRPDATTGGLGVRLAVAGHPAPFVLRAGGTVEQPEITGTLSGVLPGLRYDEIGVELLPGDQMLFFTDGIYEAKGPGGFFGMERLGEMLAPYAGAAPEILCEAVEQRVVEHLAGAAHDDMALLALRAGSDG</sequence>
<evidence type="ECO:0000313" key="4">
    <source>
        <dbReference type="Proteomes" id="UP000242444"/>
    </source>
</evidence>
<organism evidence="3 4">
    <name type="scientific">Amycolatopsis antarctica</name>
    <dbReference type="NCBI Taxonomy" id="1854586"/>
    <lineage>
        <taxon>Bacteria</taxon>
        <taxon>Bacillati</taxon>
        <taxon>Actinomycetota</taxon>
        <taxon>Actinomycetes</taxon>
        <taxon>Pseudonocardiales</taxon>
        <taxon>Pseudonocardiaceae</taxon>
        <taxon>Amycolatopsis</taxon>
    </lineage>
</organism>
<evidence type="ECO:0000256" key="1">
    <source>
        <dbReference type="ARBA" id="ARBA00022801"/>
    </source>
</evidence>
<feature type="domain" description="PPM-type phosphatase" evidence="2">
    <location>
        <begin position="154"/>
        <end position="373"/>
    </location>
</feature>
<protein>
    <submittedName>
        <fullName evidence="3">Serine/threonine protein phosphatase</fullName>
    </submittedName>
</protein>
<reference evidence="3 4" key="1">
    <citation type="submission" date="2017-07" db="EMBL/GenBank/DDBJ databases">
        <title>Amycolatopsis antarcticus sp. nov., isolated from the surface of an Antarcticus brown macroalga.</title>
        <authorList>
            <person name="Wang J."/>
            <person name="Leiva S."/>
            <person name="Huang J."/>
            <person name="Huang Y."/>
        </authorList>
    </citation>
    <scope>NUCLEOTIDE SEQUENCE [LARGE SCALE GENOMIC DNA]</scope>
    <source>
        <strain evidence="3 4">AU-G6</strain>
    </source>
</reference>
<dbReference type="Gene3D" id="3.60.40.10">
    <property type="entry name" value="PPM-type phosphatase domain"/>
    <property type="match status" value="1"/>
</dbReference>
<dbReference type="InParanoid" id="A0A263CXT0"/>
<dbReference type="SUPFAM" id="SSF55781">
    <property type="entry name" value="GAF domain-like"/>
    <property type="match status" value="1"/>
</dbReference>
<dbReference type="Proteomes" id="UP000242444">
    <property type="component" value="Unassembled WGS sequence"/>
</dbReference>
<dbReference type="InterPro" id="IPR052016">
    <property type="entry name" value="Bact_Sigma-Reg"/>
</dbReference>
<proteinExistence type="predicted"/>
<evidence type="ECO:0000259" key="2">
    <source>
        <dbReference type="SMART" id="SM00331"/>
    </source>
</evidence>
<dbReference type="GO" id="GO:0016791">
    <property type="term" value="F:phosphatase activity"/>
    <property type="evidence" value="ECO:0007669"/>
    <property type="project" value="TreeGrafter"/>
</dbReference>
<comment type="caution">
    <text evidence="3">The sequence shown here is derived from an EMBL/GenBank/DDBJ whole genome shotgun (WGS) entry which is preliminary data.</text>
</comment>
<dbReference type="AlphaFoldDB" id="A0A263CXT0"/>
<evidence type="ECO:0000313" key="3">
    <source>
        <dbReference type="EMBL" id="OZM70136.1"/>
    </source>
</evidence>
<dbReference type="PANTHER" id="PTHR43156:SF2">
    <property type="entry name" value="STAGE II SPORULATION PROTEIN E"/>
    <property type="match status" value="1"/>
</dbReference>
<keyword evidence="1" id="KW-0378">Hydrolase</keyword>
<dbReference type="SUPFAM" id="SSF81606">
    <property type="entry name" value="PP2C-like"/>
    <property type="match status" value="1"/>
</dbReference>